<evidence type="ECO:0000313" key="2">
    <source>
        <dbReference type="EMBL" id="AKQ98389.1"/>
    </source>
</evidence>
<accession>A0A0K0PX04</accession>
<reference evidence="2 3" key="1">
    <citation type="journal article" date="2015" name="J. Gen. Virol.">
        <title>Phylogenomic evidence for recombination of adenoviruses in wild gorillas.</title>
        <authorList>
            <person name="Hoppe E."/>
            <person name="Pauly M."/>
            <person name="Robbins M."/>
            <person name="Gray M."/>
            <person name="Kujirakwinja D."/>
            <person name="Nishuli R."/>
            <person name="Boji Mungu-Akonkwa D.D."/>
            <person name="Leendertz F.H."/>
            <person name="Ehlers B."/>
        </authorList>
    </citation>
    <scope>NUCLEOTIDE SEQUENCE [LARGE SCALE GENOMIC DNA]</scope>
    <source>
        <strain evidence="2">DRC Kahuzi Gorilla beringei graueri 6759</strain>
    </source>
</reference>
<proteinExistence type="predicted"/>
<evidence type="ECO:0000256" key="1">
    <source>
        <dbReference type="SAM" id="Phobius"/>
    </source>
</evidence>
<dbReference type="Pfam" id="PF06040">
    <property type="entry name" value="Adeno_E3"/>
    <property type="match status" value="1"/>
</dbReference>
<evidence type="ECO:0000313" key="3">
    <source>
        <dbReference type="Proteomes" id="UP000170217"/>
    </source>
</evidence>
<feature type="transmembrane region" description="Helical" evidence="1">
    <location>
        <begin position="107"/>
        <end position="130"/>
    </location>
</feature>
<dbReference type="EMBL" id="KT069550">
    <property type="protein sequence ID" value="AKQ98389.1"/>
    <property type="molecule type" value="Genomic_DNA"/>
</dbReference>
<keyword evidence="1" id="KW-0472">Membrane</keyword>
<protein>
    <submittedName>
        <fullName evidence="2">16.1 kDa membrane protein</fullName>
    </submittedName>
</protein>
<keyword evidence="1" id="KW-1133">Transmembrane helix</keyword>
<dbReference type="Proteomes" id="UP000170217">
    <property type="component" value="Segment"/>
</dbReference>
<keyword evidence="1" id="KW-0812">Transmembrane</keyword>
<name>A0A0K0PX04_9ADEN</name>
<dbReference type="InterPro" id="IPR009266">
    <property type="entry name" value="Adeno_E3"/>
</dbReference>
<sequence>MKAFAVLFVLSLIKTELRPSYGLPLLQPGLYNNTNQTLRSSQKTQTLPPLIQDSNSTFPAPSPTNLPETNNLGAQLQHRLSRSLLSANTTTPKTGGELRGLPTDDPWVVAGFVTLGVVAGGLVLILCYLYTPCCAYLVILCCWFKKWGPY</sequence>
<organism evidence="2 3">
    <name type="scientific">Human mastadenovirus B</name>
    <dbReference type="NCBI Taxonomy" id="108098"/>
    <lineage>
        <taxon>Viruses</taxon>
        <taxon>Varidnaviria</taxon>
        <taxon>Bamfordvirae</taxon>
        <taxon>Preplasmiviricota</taxon>
        <taxon>Polisuviricotina</taxon>
        <taxon>Pharingeaviricetes</taxon>
        <taxon>Rowavirales</taxon>
        <taxon>Adenoviridae</taxon>
        <taxon>Mastadenovirus</taxon>
        <taxon>Mastadenovirus blackbeardi</taxon>
    </lineage>
</organism>